<accession>A0A2C6L0V7</accession>
<name>A0A2C6L0V7_9APIC</name>
<evidence type="ECO:0000256" key="1">
    <source>
        <dbReference type="SAM" id="MobiDB-lite"/>
    </source>
</evidence>
<evidence type="ECO:0000313" key="2">
    <source>
        <dbReference type="EMBL" id="PHJ22727.1"/>
    </source>
</evidence>
<feature type="compositionally biased region" description="Basic residues" evidence="1">
    <location>
        <begin position="224"/>
        <end position="233"/>
    </location>
</feature>
<dbReference type="VEuPathDB" id="ToxoDB:CSUI_003421"/>
<dbReference type="SMART" id="SM00028">
    <property type="entry name" value="TPR"/>
    <property type="match status" value="4"/>
</dbReference>
<feature type="region of interest" description="Disordered" evidence="1">
    <location>
        <begin position="725"/>
        <end position="774"/>
    </location>
</feature>
<feature type="compositionally biased region" description="Basic and acidic residues" evidence="1">
    <location>
        <begin position="39"/>
        <end position="48"/>
    </location>
</feature>
<dbReference type="SUPFAM" id="SSF48452">
    <property type="entry name" value="TPR-like"/>
    <property type="match status" value="2"/>
</dbReference>
<feature type="compositionally biased region" description="Acidic residues" evidence="1">
    <location>
        <begin position="49"/>
        <end position="61"/>
    </location>
</feature>
<reference evidence="2 3" key="1">
    <citation type="journal article" date="2017" name="Int. J. Parasitol.">
        <title>The genome of the protozoan parasite Cystoisospora suis and a reverse vaccinology approach to identify vaccine candidates.</title>
        <authorList>
            <person name="Palmieri N."/>
            <person name="Shrestha A."/>
            <person name="Ruttkowski B."/>
            <person name="Beck T."/>
            <person name="Vogl C."/>
            <person name="Tomley F."/>
            <person name="Blake D.P."/>
            <person name="Joachim A."/>
        </authorList>
    </citation>
    <scope>NUCLEOTIDE SEQUENCE [LARGE SCALE GENOMIC DNA]</scope>
    <source>
        <strain evidence="2 3">Wien I</strain>
    </source>
</reference>
<dbReference type="GeneID" id="94426830"/>
<feature type="compositionally biased region" description="Acidic residues" evidence="1">
    <location>
        <begin position="126"/>
        <end position="143"/>
    </location>
</feature>
<feature type="region of interest" description="Disordered" evidence="1">
    <location>
        <begin position="576"/>
        <end position="614"/>
    </location>
</feature>
<feature type="compositionally biased region" description="Basic and acidic residues" evidence="1">
    <location>
        <begin position="516"/>
        <end position="533"/>
    </location>
</feature>
<feature type="compositionally biased region" description="Polar residues" evidence="1">
    <location>
        <begin position="536"/>
        <end position="545"/>
    </location>
</feature>
<sequence length="1552" mass="172417">MEGDNNENKRDMTFAEQMREEVKGTRVERGKTRFRRLRRDTSAHAHDGAEDESAQEEDEAEKESPADDHDRQNNGDDKKVRRSVSASVSRGRKRIGPNAAASISQKEPSSSPEGRPQQEEGKASEEVEASQDDDDLASDEEISDGTITSDPPDTDDSDWLLEDNDEELRSESSISESEMEEYFLRDSDEEAEKNGTGGGRLFGGRQRRRKKKRKRAEPFSGKKAERKKKRRKTAATPSEMPPEVKKLMGEATDAYLNENFDEAVKILQEVVRRCPGLHDPFHLLGLIYEEAYGDKRRAVDFYLLAAHLVVPGDPELWRHTGNMSLQLSNIPQAIYCFRRCLRNGTKSRLATAASASAAAVVGARAETGHPGPLDWEVAEEEDDDDQEEDEARGLRGKEEGEDSGWEEEEGQQKRKEDKKEKPTSMEEEVAFALASCYQQTGEHRRAVSLLYALLSFHPRDFLFTRELARSLHRLCRVTEARGVLETAVLPLLPSCVRTEIERAGPSEPAATPTTVLHEDRPADRRGSTEEKPGEATSGSVGTSESGPGIHVGAHGPSESVSCADAFCEPSLDGALHLTLDEPEDGGTSESDERSPGCETGLVEGEERVQKQKSDTDAIYESGGATGLDEVLRKLEAEPEWEGRMVLEPLQLDCINILSELYLHQEYYRRCFFLLRFVTRGWFPVQLPLDLFVKREAAALFVGFRSHAADLAERLLRNAAVCQASTASAPTDSPSIPTATPVEKELSSVPGSRDDTEDSTIGAHPEGGEKEGKGVTRQALPLPVDSGSSQTTAVATIQDTTGSGETQVAGDKDERWKKRQVKGEYGDLFVILADAWAYAGQDDRAQDLYYIVQELPEFSRDTNVALKMAHCLLRLGDASGAAEFLQGWLARSEAAWQHTAGVRDADVRLLLCDVLKRLGRDLEADYTLLTISYKHLREKDKLPRAWTNADRERQLFDLQGLLEALLQRSPHAPISAASTETAPSRLSGCLPSFEEANERRPLVAAPATNSNAEGAYRSGGLLCMASSSRGIFKGGDAVGGWRPHRLPAVHDVVGVSPTAVADRFLALVRECEMDSRRVLRQVCQRRVEIAQDPRVEHFFSKTPGAASAALKEPEPLENNSLLNIGRKGGSQNNRVKDPNKALQHYKIKQDLGLKSIEDFVGLRGYLDFLCNGVELLRRQGRYEVAVSLLEAVLANWRQKRPDGNDAQKRFIKDELEMISLSLSVEGQLVRVALASLRRILQRRMSSRRPGNTTGLLGLYGRLLFSGPLALQAHQALAAAKEKDLLLENRSWAIRQLLHQPHNEALTLIVGHFCMLSSRWRFAVAEYTRAHCLRPDDPLTCLCLGVAYLCLSTSNKVQNKHDIVLRGFALLGQYSQLRQRNGAWRSGDQCLNQSVRTRVLSAESVYNLARAYHHVNLLHLAVPLYMKCLELLDEIEDDLRINERCVQEKGDCSAAMRKPHGFSRSNLPSRKESSSPSDIPTEHSFSPGAHREGCGRQEGGLAGGGGIREVDPSMRFDREQLRRCAAHNLVCVWRAQGARQQACYVAHRYLVWDE</sequence>
<feature type="region of interest" description="Disordered" evidence="1">
    <location>
        <begin position="1454"/>
        <end position="1507"/>
    </location>
</feature>
<protein>
    <submittedName>
        <fullName evidence="2">General transcription factor iiic polypeptide 3 gtf3c3</fullName>
    </submittedName>
</protein>
<dbReference type="InterPro" id="IPR019734">
    <property type="entry name" value="TPR_rpt"/>
</dbReference>
<gene>
    <name evidence="2" type="ORF">CSUI_003421</name>
</gene>
<dbReference type="OrthoDB" id="9991317at2759"/>
<evidence type="ECO:0000313" key="3">
    <source>
        <dbReference type="Proteomes" id="UP000221165"/>
    </source>
</evidence>
<feature type="compositionally biased region" description="Basic and acidic residues" evidence="1">
    <location>
        <begin position="410"/>
        <end position="423"/>
    </location>
</feature>
<dbReference type="Gene3D" id="1.25.40.10">
    <property type="entry name" value="Tetratricopeptide repeat domain"/>
    <property type="match status" value="2"/>
</dbReference>
<feature type="region of interest" description="Disordered" evidence="1">
    <location>
        <begin position="365"/>
        <end position="423"/>
    </location>
</feature>
<feature type="compositionally biased region" description="Basic and acidic residues" evidence="1">
    <location>
        <begin position="62"/>
        <end position="79"/>
    </location>
</feature>
<feature type="compositionally biased region" description="Low complexity" evidence="1">
    <location>
        <begin position="725"/>
        <end position="740"/>
    </location>
</feature>
<dbReference type="Pfam" id="PF13181">
    <property type="entry name" value="TPR_8"/>
    <property type="match status" value="1"/>
</dbReference>
<feature type="compositionally biased region" description="Polar residues" evidence="1">
    <location>
        <begin position="1461"/>
        <end position="1476"/>
    </location>
</feature>
<feature type="compositionally biased region" description="Gly residues" evidence="1">
    <location>
        <begin position="1494"/>
        <end position="1505"/>
    </location>
</feature>
<feature type="compositionally biased region" description="Basic and acidic residues" evidence="1">
    <location>
        <begin position="1"/>
        <end position="31"/>
    </location>
</feature>
<feature type="compositionally biased region" description="Basic and acidic residues" evidence="1">
    <location>
        <begin position="604"/>
        <end position="614"/>
    </location>
</feature>
<dbReference type="GO" id="GO:0000127">
    <property type="term" value="C:transcription factor TFIIIC complex"/>
    <property type="evidence" value="ECO:0007669"/>
    <property type="project" value="TreeGrafter"/>
</dbReference>
<feature type="compositionally biased region" description="Basic and acidic residues" evidence="1">
    <location>
        <begin position="116"/>
        <end position="125"/>
    </location>
</feature>
<dbReference type="PANTHER" id="PTHR23082:SF0">
    <property type="entry name" value="GENERAL TRANSCRIPTION FACTOR 3C POLYPEPTIDE 3"/>
    <property type="match status" value="1"/>
</dbReference>
<feature type="compositionally biased region" description="Acidic residues" evidence="1">
    <location>
        <begin position="376"/>
        <end position="390"/>
    </location>
</feature>
<feature type="region of interest" description="Disordered" evidence="1">
    <location>
        <begin position="1"/>
        <end position="242"/>
    </location>
</feature>
<dbReference type="GO" id="GO:0006383">
    <property type="term" value="P:transcription by RNA polymerase III"/>
    <property type="evidence" value="ECO:0007669"/>
    <property type="project" value="InterPro"/>
</dbReference>
<feature type="compositionally biased region" description="Acidic residues" evidence="1">
    <location>
        <begin position="177"/>
        <end position="191"/>
    </location>
</feature>
<dbReference type="RefSeq" id="XP_067924404.1">
    <property type="nucleotide sequence ID" value="XM_068063619.1"/>
</dbReference>
<organism evidence="2 3">
    <name type="scientific">Cystoisospora suis</name>
    <dbReference type="NCBI Taxonomy" id="483139"/>
    <lineage>
        <taxon>Eukaryota</taxon>
        <taxon>Sar</taxon>
        <taxon>Alveolata</taxon>
        <taxon>Apicomplexa</taxon>
        <taxon>Conoidasida</taxon>
        <taxon>Coccidia</taxon>
        <taxon>Eucoccidiorida</taxon>
        <taxon>Eimeriorina</taxon>
        <taxon>Sarcocystidae</taxon>
        <taxon>Cystoisospora</taxon>
    </lineage>
</organism>
<dbReference type="InterPro" id="IPR011990">
    <property type="entry name" value="TPR-like_helical_dom_sf"/>
</dbReference>
<dbReference type="InterPro" id="IPR039340">
    <property type="entry name" value="Tfc4/TFIIIC-102/Sfc4"/>
</dbReference>
<dbReference type="EMBL" id="MIGC01001526">
    <property type="protein sequence ID" value="PHJ22727.1"/>
    <property type="molecule type" value="Genomic_DNA"/>
</dbReference>
<dbReference type="Proteomes" id="UP000221165">
    <property type="component" value="Unassembled WGS sequence"/>
</dbReference>
<feature type="compositionally biased region" description="Acidic residues" evidence="1">
    <location>
        <begin position="399"/>
        <end position="409"/>
    </location>
</feature>
<keyword evidence="3" id="KW-1185">Reference proteome</keyword>
<comment type="caution">
    <text evidence="2">The sequence shown here is derived from an EMBL/GenBank/DDBJ whole genome shotgun (WGS) entry which is preliminary data.</text>
</comment>
<feature type="compositionally biased region" description="Acidic residues" evidence="1">
    <location>
        <begin position="152"/>
        <end position="168"/>
    </location>
</feature>
<proteinExistence type="predicted"/>
<feature type="region of interest" description="Disordered" evidence="1">
    <location>
        <begin position="502"/>
        <end position="555"/>
    </location>
</feature>
<dbReference type="PANTHER" id="PTHR23082">
    <property type="entry name" value="TRANSCRIPTION INITIATION FACTOR IIIC TFIIIC , POLYPEPTIDE 3-RELATED"/>
    <property type="match status" value="1"/>
</dbReference>
<feature type="compositionally biased region" description="Basic residues" evidence="1">
    <location>
        <begin position="205"/>
        <end position="215"/>
    </location>
</feature>
<feature type="compositionally biased region" description="Polar residues" evidence="1">
    <location>
        <begin position="101"/>
        <end position="112"/>
    </location>
</feature>